<keyword evidence="2" id="KW-1133">Transmembrane helix</keyword>
<gene>
    <name evidence="3" type="ORF">HY474_00825</name>
</gene>
<feature type="transmembrane region" description="Helical" evidence="2">
    <location>
        <begin position="42"/>
        <end position="69"/>
    </location>
</feature>
<feature type="transmembrane region" description="Helical" evidence="2">
    <location>
        <begin position="102"/>
        <end position="121"/>
    </location>
</feature>
<name>A0A932YVF2_9BACT</name>
<proteinExistence type="predicted"/>
<comment type="caution">
    <text evidence="3">The sequence shown here is derived from an EMBL/GenBank/DDBJ whole genome shotgun (WGS) entry which is preliminary data.</text>
</comment>
<sequence>MNRSRQQRPSGTPQGQPAASAEAGVGTVTWFMVLAGTAMASLFALVLGFIPPLAAAVNFLVVLSLWMWAKHHGLRPPTFASAARKVGGKLGAAAEQIPGSDFIYIALGGITPLIYLAALWWNNRSQRDRLKSNAA</sequence>
<protein>
    <submittedName>
        <fullName evidence="3">Uncharacterized protein</fullName>
    </submittedName>
</protein>
<evidence type="ECO:0000313" key="3">
    <source>
        <dbReference type="EMBL" id="MBI4132157.1"/>
    </source>
</evidence>
<evidence type="ECO:0000256" key="2">
    <source>
        <dbReference type="SAM" id="Phobius"/>
    </source>
</evidence>
<keyword evidence="2" id="KW-0812">Transmembrane</keyword>
<reference evidence="3" key="1">
    <citation type="submission" date="2020-07" db="EMBL/GenBank/DDBJ databases">
        <title>Huge and variable diversity of episymbiotic CPR bacteria and DPANN archaea in groundwater ecosystems.</title>
        <authorList>
            <person name="He C.Y."/>
            <person name="Keren R."/>
            <person name="Whittaker M."/>
            <person name="Farag I.F."/>
            <person name="Doudna J."/>
            <person name="Cate J.H.D."/>
            <person name="Banfield J.F."/>
        </authorList>
    </citation>
    <scope>NUCLEOTIDE SEQUENCE</scope>
    <source>
        <strain evidence="3">NC_groundwater_1226_Ag_S-0.1um_59_124</strain>
    </source>
</reference>
<dbReference type="EMBL" id="JACQMJ010000004">
    <property type="protein sequence ID" value="MBI4132157.1"/>
    <property type="molecule type" value="Genomic_DNA"/>
</dbReference>
<dbReference type="Proteomes" id="UP000704960">
    <property type="component" value="Unassembled WGS sequence"/>
</dbReference>
<feature type="region of interest" description="Disordered" evidence="1">
    <location>
        <begin position="1"/>
        <end position="20"/>
    </location>
</feature>
<accession>A0A932YVF2</accession>
<keyword evidence="2" id="KW-0472">Membrane</keyword>
<organism evidence="3 4">
    <name type="scientific">Candidatus Sungiibacteriota bacterium</name>
    <dbReference type="NCBI Taxonomy" id="2750080"/>
    <lineage>
        <taxon>Bacteria</taxon>
        <taxon>Candidatus Sungiibacteriota</taxon>
    </lineage>
</organism>
<dbReference type="AlphaFoldDB" id="A0A932YVF2"/>
<evidence type="ECO:0000313" key="4">
    <source>
        <dbReference type="Proteomes" id="UP000704960"/>
    </source>
</evidence>
<evidence type="ECO:0000256" key="1">
    <source>
        <dbReference type="SAM" id="MobiDB-lite"/>
    </source>
</evidence>
<feature type="compositionally biased region" description="Polar residues" evidence="1">
    <location>
        <begin position="1"/>
        <end position="17"/>
    </location>
</feature>